<name>A0ABU8HBF1_9BACI</name>
<feature type="chain" id="PRO_5046985098" description="Intracellular proteinase inhibitor BsuPI domain-containing protein" evidence="1">
    <location>
        <begin position="25"/>
        <end position="250"/>
    </location>
</feature>
<evidence type="ECO:0000313" key="4">
    <source>
        <dbReference type="EMBL" id="MEI5906508.1"/>
    </source>
</evidence>
<dbReference type="InterPro" id="IPR038144">
    <property type="entry name" value="IPI"/>
</dbReference>
<evidence type="ECO:0000259" key="2">
    <source>
        <dbReference type="Pfam" id="PF10648"/>
    </source>
</evidence>
<keyword evidence="5" id="KW-1185">Reference proteome</keyword>
<feature type="domain" description="Intracellular proteinase inhibitor BsuPI" evidence="3">
    <location>
        <begin position="35"/>
        <end position="126"/>
    </location>
</feature>
<dbReference type="RefSeq" id="WP_336585937.1">
    <property type="nucleotide sequence ID" value="NZ_JBBAXC010000003.1"/>
</dbReference>
<dbReference type="Pfam" id="PF12690">
    <property type="entry name" value="BsuPI"/>
    <property type="match status" value="1"/>
</dbReference>
<dbReference type="InterPro" id="IPR018911">
    <property type="entry name" value="Gmad2_Ig-like_dom"/>
</dbReference>
<reference evidence="4 5" key="1">
    <citation type="journal article" date="2018" name="J. Microbiol.">
        <title>Bacillus spongiae sp. nov., isolated from sponge of Jeju Island.</title>
        <authorList>
            <person name="Lee G.E."/>
            <person name="Im W.T."/>
            <person name="Park J.S."/>
        </authorList>
    </citation>
    <scope>NUCLEOTIDE SEQUENCE [LARGE SCALE GENOMIC DNA]</scope>
    <source>
        <strain evidence="4 5">135PIL107-10</strain>
    </source>
</reference>
<evidence type="ECO:0000313" key="5">
    <source>
        <dbReference type="Proteomes" id="UP001312865"/>
    </source>
</evidence>
<gene>
    <name evidence="4" type="ORF">WAK64_05490</name>
</gene>
<protein>
    <recommendedName>
        <fullName evidence="6">Intracellular proteinase inhibitor BsuPI domain-containing protein</fullName>
    </recommendedName>
</protein>
<evidence type="ECO:0000256" key="1">
    <source>
        <dbReference type="SAM" id="SignalP"/>
    </source>
</evidence>
<dbReference type="Pfam" id="PF10648">
    <property type="entry name" value="Gmad2"/>
    <property type="match status" value="1"/>
</dbReference>
<dbReference type="Proteomes" id="UP001312865">
    <property type="component" value="Unassembled WGS sequence"/>
</dbReference>
<organism evidence="4 5">
    <name type="scientific">Bacillus spongiae</name>
    <dbReference type="NCBI Taxonomy" id="2683610"/>
    <lineage>
        <taxon>Bacteria</taxon>
        <taxon>Bacillati</taxon>
        <taxon>Bacillota</taxon>
        <taxon>Bacilli</taxon>
        <taxon>Bacillales</taxon>
        <taxon>Bacillaceae</taxon>
        <taxon>Bacillus</taxon>
    </lineage>
</organism>
<evidence type="ECO:0000259" key="3">
    <source>
        <dbReference type="Pfam" id="PF12690"/>
    </source>
</evidence>
<evidence type="ECO:0008006" key="6">
    <source>
        <dbReference type="Google" id="ProtNLM"/>
    </source>
</evidence>
<keyword evidence="1" id="KW-0732">Signal</keyword>
<comment type="caution">
    <text evidence="4">The sequence shown here is derived from an EMBL/GenBank/DDBJ whole genome shotgun (WGS) entry which is preliminary data.</text>
</comment>
<proteinExistence type="predicted"/>
<dbReference type="InterPro" id="IPR020481">
    <property type="entry name" value="Intracell_prot_inh_BsuPI"/>
</dbReference>
<feature type="domain" description="Bacterial spore germination immunoglobulin-like" evidence="2">
    <location>
        <begin position="165"/>
        <end position="236"/>
    </location>
</feature>
<dbReference type="Gene3D" id="2.60.40.2360">
    <property type="entry name" value="Intracellular proteinase inhibitor BsuPI"/>
    <property type="match status" value="1"/>
</dbReference>
<accession>A0ABU8HBF1</accession>
<sequence>MKNKWLCFFFCISFILVNSINVRAVSGQKVVWKVEPTVVGDEVKINLSLHNNSSREVLFQFATNKMYDYVILHDGKREVYRYSLNKKFSKSDHTLKIMPGQTKVWTSIWKNETPVHSGLYKIKARFLPTKTDPNIVFEKIADNQFILSNGNEVFRNIKIKQLEKGKYRVKGEARTREGSFYYSVDDGHHELMGETLVKVNKKEPNWSKFSFNLTVKNLKHTNKHILTLYERNQNDGTFLHQYSILLKKDQ</sequence>
<dbReference type="EMBL" id="JBBAXC010000003">
    <property type="protein sequence ID" value="MEI5906508.1"/>
    <property type="molecule type" value="Genomic_DNA"/>
</dbReference>
<feature type="signal peptide" evidence="1">
    <location>
        <begin position="1"/>
        <end position="24"/>
    </location>
</feature>